<sequence>MVMAQDDRGGLKKHRRGRLGTAKGRHIVPLPLWLQSASPTGAKEAEEHEHSRRRTQGGARFQRGLPWAGMFRAFSACMPPGLRFAVRQTETFWDKGYPWPTDYNILAINSNREQSTAIDSNRQQSRAIDSNRQQSTAIESNRQQSRVAIANQSLRFQASPVIGQHPWSADDEINHVVLKNVLASRQVQVTLIALIFQNLP</sequence>
<feature type="region of interest" description="Disordered" evidence="1">
    <location>
        <begin position="116"/>
        <end position="143"/>
    </location>
</feature>
<name>A0AAE3VD01_9BACT</name>
<proteinExistence type="predicted"/>
<dbReference type="AlphaFoldDB" id="A0AAE3VD01"/>
<dbReference type="EMBL" id="JAUSVL010000001">
    <property type="protein sequence ID" value="MDQ0288243.1"/>
    <property type="molecule type" value="Genomic_DNA"/>
</dbReference>
<protein>
    <submittedName>
        <fullName evidence="2">Uncharacterized protein</fullName>
    </submittedName>
</protein>
<evidence type="ECO:0000313" key="3">
    <source>
        <dbReference type="Proteomes" id="UP001238163"/>
    </source>
</evidence>
<feature type="region of interest" description="Disordered" evidence="1">
    <location>
        <begin position="37"/>
        <end position="59"/>
    </location>
</feature>
<evidence type="ECO:0000313" key="2">
    <source>
        <dbReference type="EMBL" id="MDQ0288243.1"/>
    </source>
</evidence>
<dbReference type="RefSeq" id="WP_307259547.1">
    <property type="nucleotide sequence ID" value="NZ_JAUSVL010000001.1"/>
</dbReference>
<evidence type="ECO:0000256" key="1">
    <source>
        <dbReference type="SAM" id="MobiDB-lite"/>
    </source>
</evidence>
<reference evidence="2" key="1">
    <citation type="submission" date="2023-07" db="EMBL/GenBank/DDBJ databases">
        <title>Genomic Encyclopedia of Type Strains, Phase IV (KMG-IV): sequencing the most valuable type-strain genomes for metagenomic binning, comparative biology and taxonomic classification.</title>
        <authorList>
            <person name="Goeker M."/>
        </authorList>
    </citation>
    <scope>NUCLEOTIDE SEQUENCE</scope>
    <source>
        <strain evidence="2">DSM 24202</strain>
    </source>
</reference>
<keyword evidence="3" id="KW-1185">Reference proteome</keyword>
<accession>A0AAE3VD01</accession>
<organism evidence="2 3">
    <name type="scientific">Oligosphaera ethanolica</name>
    <dbReference type="NCBI Taxonomy" id="760260"/>
    <lineage>
        <taxon>Bacteria</taxon>
        <taxon>Pseudomonadati</taxon>
        <taxon>Lentisphaerota</taxon>
        <taxon>Oligosphaeria</taxon>
        <taxon>Oligosphaerales</taxon>
        <taxon>Oligosphaeraceae</taxon>
        <taxon>Oligosphaera</taxon>
    </lineage>
</organism>
<gene>
    <name evidence="2" type="ORF">J3R75_000350</name>
</gene>
<dbReference type="Proteomes" id="UP001238163">
    <property type="component" value="Unassembled WGS sequence"/>
</dbReference>
<comment type="caution">
    <text evidence="2">The sequence shown here is derived from an EMBL/GenBank/DDBJ whole genome shotgun (WGS) entry which is preliminary data.</text>
</comment>